<comment type="caution">
    <text evidence="2">The sequence shown here is derived from an EMBL/GenBank/DDBJ whole genome shotgun (WGS) entry which is preliminary data.</text>
</comment>
<feature type="region of interest" description="Disordered" evidence="1">
    <location>
        <begin position="234"/>
        <end position="262"/>
    </location>
</feature>
<proteinExistence type="predicted"/>
<protein>
    <submittedName>
        <fullName evidence="2">Uncharacterized protein</fullName>
    </submittedName>
</protein>
<evidence type="ECO:0000256" key="1">
    <source>
        <dbReference type="SAM" id="MobiDB-lite"/>
    </source>
</evidence>
<name>A0AAW0SEH8_SCYPA</name>
<organism evidence="2 3">
    <name type="scientific">Scylla paramamosain</name>
    <name type="common">Mud crab</name>
    <dbReference type="NCBI Taxonomy" id="85552"/>
    <lineage>
        <taxon>Eukaryota</taxon>
        <taxon>Metazoa</taxon>
        <taxon>Ecdysozoa</taxon>
        <taxon>Arthropoda</taxon>
        <taxon>Crustacea</taxon>
        <taxon>Multicrustacea</taxon>
        <taxon>Malacostraca</taxon>
        <taxon>Eumalacostraca</taxon>
        <taxon>Eucarida</taxon>
        <taxon>Decapoda</taxon>
        <taxon>Pleocyemata</taxon>
        <taxon>Brachyura</taxon>
        <taxon>Eubrachyura</taxon>
        <taxon>Portunoidea</taxon>
        <taxon>Portunidae</taxon>
        <taxon>Portuninae</taxon>
        <taxon>Scylla</taxon>
    </lineage>
</organism>
<gene>
    <name evidence="2" type="ORF">O3P69_018662</name>
</gene>
<feature type="compositionally biased region" description="Basic and acidic residues" evidence="1">
    <location>
        <begin position="240"/>
        <end position="262"/>
    </location>
</feature>
<evidence type="ECO:0000313" key="3">
    <source>
        <dbReference type="Proteomes" id="UP001487740"/>
    </source>
</evidence>
<dbReference type="Proteomes" id="UP001487740">
    <property type="component" value="Unassembled WGS sequence"/>
</dbReference>
<dbReference type="EMBL" id="JARAKH010001146">
    <property type="protein sequence ID" value="KAK8373486.1"/>
    <property type="molecule type" value="Genomic_DNA"/>
</dbReference>
<reference evidence="2 3" key="1">
    <citation type="submission" date="2023-03" db="EMBL/GenBank/DDBJ databases">
        <title>High-quality genome of Scylla paramamosain provides insights in environmental adaptation.</title>
        <authorList>
            <person name="Zhang L."/>
        </authorList>
    </citation>
    <scope>NUCLEOTIDE SEQUENCE [LARGE SCALE GENOMIC DNA]</scope>
    <source>
        <strain evidence="2">LZ_2023a</strain>
        <tissue evidence="2">Muscle</tissue>
    </source>
</reference>
<sequence>MLDVHERPLTTFTVRIDKIRSANGGGKEEGGGIAKLAKMTGYDVLREEALRAEIAHVNKYLTCKGERTKKMVDDMVEEIVHFATLTMREIINTGRERLYILSGVTDVLQDCHVLSLANKEIINIKLNFGKDPKCLDSTENMDRISEGVEDERAERVSDAIMKAIFRSGDKPKGFVPLAEVFKFNINELMEKLSREDLTAQDLIELANRVARGEVASKQREQKLRRAIEYDSEDEEGYYDDYGKEEQEIISRSDKPKETDIND</sequence>
<dbReference type="AlphaFoldDB" id="A0AAW0SEH8"/>
<accession>A0AAW0SEH8</accession>
<evidence type="ECO:0000313" key="2">
    <source>
        <dbReference type="EMBL" id="KAK8373486.1"/>
    </source>
</evidence>
<keyword evidence="3" id="KW-1185">Reference proteome</keyword>